<dbReference type="CDD" id="cd21224">
    <property type="entry name" value="CH_ASPM_rpt2"/>
    <property type="match status" value="1"/>
</dbReference>
<dbReference type="GO" id="GO:0051295">
    <property type="term" value="P:establishment of meiotic spindle localization"/>
    <property type="evidence" value="ECO:0007669"/>
    <property type="project" value="TreeGrafter"/>
</dbReference>
<dbReference type="PROSITE" id="PS50096">
    <property type="entry name" value="IQ"/>
    <property type="match status" value="1"/>
</dbReference>
<dbReference type="SMART" id="SM00033">
    <property type="entry name" value="CH"/>
    <property type="match status" value="2"/>
</dbReference>
<accession>A0A067C9A2</accession>
<dbReference type="Gene3D" id="2.60.40.10">
    <property type="entry name" value="Immunoglobulins"/>
    <property type="match status" value="1"/>
</dbReference>
<dbReference type="Pfam" id="PF15780">
    <property type="entry name" value="ASH"/>
    <property type="match status" value="1"/>
</dbReference>
<keyword evidence="4" id="KW-0597">Phosphoprotein</keyword>
<dbReference type="GO" id="GO:0051301">
    <property type="term" value="P:cell division"/>
    <property type="evidence" value="ECO:0007669"/>
    <property type="project" value="UniProtKB-KW"/>
</dbReference>
<keyword evidence="8" id="KW-0112">Calmodulin-binding</keyword>
<dbReference type="GO" id="GO:0007051">
    <property type="term" value="P:spindle organization"/>
    <property type="evidence" value="ECO:0007669"/>
    <property type="project" value="TreeGrafter"/>
</dbReference>
<keyword evidence="9" id="KW-0175">Coiled coil</keyword>
<dbReference type="GO" id="GO:0005516">
    <property type="term" value="F:calmodulin binding"/>
    <property type="evidence" value="ECO:0007669"/>
    <property type="project" value="UniProtKB-KW"/>
</dbReference>
<dbReference type="InterPro" id="IPR013783">
    <property type="entry name" value="Ig-like_fold"/>
</dbReference>
<dbReference type="OrthoDB" id="2148418at2759"/>
<organism evidence="13 14">
    <name type="scientific">Saprolegnia parasitica (strain CBS 223.65)</name>
    <dbReference type="NCBI Taxonomy" id="695850"/>
    <lineage>
        <taxon>Eukaryota</taxon>
        <taxon>Sar</taxon>
        <taxon>Stramenopiles</taxon>
        <taxon>Oomycota</taxon>
        <taxon>Saprolegniomycetes</taxon>
        <taxon>Saprolegniales</taxon>
        <taxon>Saprolegniaceae</taxon>
        <taxon>Saprolegnia</taxon>
    </lineage>
</organism>
<dbReference type="CDD" id="cd21223">
    <property type="entry name" value="CH_ASPM_rpt1"/>
    <property type="match status" value="1"/>
</dbReference>
<sequence length="1771" mass="203787">MEKHAYLEKENWKLKKTLKRKTPGVEMPSIHVSNQASSPRKLPAQASSFIASDFRHVPQLDFGSVEIGQTRTLSLGFLNPSDHGVAHIVVEDVLPKAFGSEFYVHAHEAIVVPMQSSATIDVVFTPTKPGRVHAKLHVRLNKRFKLFCTLTATATGTALASSSSSSSSAKRAKVSSTSSSLAASYASTSSTILRKAGKPETSTSQLWKKRRIVFDDQWIPKQEEGFQKWLNFTLLGAHFAEIKDETPLTTDRYYQLRLLAIRRLESKIRQAAHAVYNHNHTDHVLYRLQREITAKRLTIRTDRPLHVDVGLQNELMTLLNHYHPLWLTLGLEVVLGLRIVESLGELIHPTSSSSHMPLFLRRLIAERITNDPVLALKHPSLHLGVNRSEAYLAKLRVHTLVKCFMLVYFLDKAHAQRHVDHIALPCLFRPSSSVKSSKQILYDFCQKFLSQEGNVLRHLGNLEYTVAYEQSVLEEMDMQVENLAMDLRDGVRLVRLLETLVPGAVLSPQLRLPAVSRLQKVHNVKVALSFLEEHCQLQLNAVESSCAVTNYQPTTIGPKDIVDGHREKTLALLWKLISHFKISHVVDVALVATEIDRVKRRWSGLAAQVYATIHDGDVNDNNRSIPQLLLEWCRVVCANYHLAIHNFTASFADGKALCLMVHYYHPRLLEKSDMHWTTSDRSDKDRIGHDEFEALLSQERANFALVNAKVKLLGQVPVLVPEFDSNNLPEEKIIMTFVAYLHSRLLGASKEIHAAFTLQHWWVPRFRRLRRTKRDHAARVIQRFWYTTSHNRFAIRCVQRLLYLARKLQAFVPSGCQSKLGGLPIVVASPVRVPVVAPPAPVVAPRSTVVYAPLSPTLTTVRAPRSPVVAVYASRSPPVAVFAPPSPPVTVPAPLSPPHSDEADPTPEVVEVDNNYDFDAAAACIQRAVRAWLADIRASRAAFRLAMEQAQSAVRLQQWWRMYRRVSYTKALWQTMAFHLRSLRDAAAVTLQRAVRRRQTQAFWYALVYYARLQSRQVVAATKIQRWIRGKGTQKVQHLWSTMVVLLRQKEQAAATRLQRWCRRRLEWPPSTTLQFWYRKAMRLYERKQRWVDVILAVHYERCDQAAVVIQTAWRHAKRRATVAVWHDLINHVLERRRHELWDAYTTAAATRLQRAFRRYRVVCVRWRWTALAVAAKHAHETTSVAAAWWLDAVAVLTYHDHAARVIQEAWYKACRRAQVRDWFLNVIAAVRELEANDAAAIVVQRSWRKAVLRASWRTLVADVYRANQAALVVQTAWRTSQRQYLVRAWWTDTTASLRVQRGAREMEAATTLQSMWREYKRRTILRSWWTHVITLLYEQRDAAAAQMQTEAKELQHHAAKTLQNWWVEVQRRSRVRAYWTQLVVVLEEQRDGAAYMLQSWWRTLQYNRRLKTMQDEWHSLAVCLSIQQQDTQSLAATRIQDFVRRYQSLQFLKNWWLGLIEHVQYRESAARIIQAYWAHARMRKQQPKPRRISMHRVLPGDAILKLQSWWRGTLVRRQYDRLSPVTAVRHRLDAAKTSANVVAAALRDQKPLFVQEEKIKLRLRLKRALAILHTSPRLQDMLHAVHTLEMCTRLSRECCVECLLHQVPRLLYAAIRKCNRSRPQLELLHQLLQVVLNLCLHQQGRFHAANIAIAEDVEGHAMSCELWIDLMQMHRDSAVLFTLNARLLKYALMCLVRDNAEFDGRQQALLSEAHRRLSLLHALFAKRARTKSLVEKQVAHKGKEVPGQLHPTRAISILQTLLSLLPASAH</sequence>
<feature type="domain" description="Calponin-homology (CH)" evidence="12">
    <location>
        <begin position="623"/>
        <end position="746"/>
    </location>
</feature>
<evidence type="ECO:0000256" key="1">
    <source>
        <dbReference type="ARBA" id="ARBA00004123"/>
    </source>
</evidence>
<dbReference type="SUPFAM" id="SSF47576">
    <property type="entry name" value="Calponin-homology domain, CH-domain"/>
    <property type="match status" value="1"/>
</dbReference>
<evidence type="ECO:0000256" key="5">
    <source>
        <dbReference type="ARBA" id="ARBA00022618"/>
    </source>
</evidence>
<keyword evidence="11" id="KW-0131">Cell cycle</keyword>
<evidence type="ECO:0000259" key="12">
    <source>
        <dbReference type="PROSITE" id="PS50021"/>
    </source>
</evidence>
<evidence type="ECO:0000256" key="10">
    <source>
        <dbReference type="ARBA" id="ARBA00023242"/>
    </source>
</evidence>
<dbReference type="GO" id="GO:0000278">
    <property type="term" value="P:mitotic cell cycle"/>
    <property type="evidence" value="ECO:0007669"/>
    <property type="project" value="TreeGrafter"/>
</dbReference>
<keyword evidence="14" id="KW-1185">Reference proteome</keyword>
<evidence type="ECO:0000256" key="4">
    <source>
        <dbReference type="ARBA" id="ARBA00022553"/>
    </source>
</evidence>
<dbReference type="SMART" id="SM00015">
    <property type="entry name" value="IQ"/>
    <property type="match status" value="12"/>
</dbReference>
<dbReference type="InterPro" id="IPR036872">
    <property type="entry name" value="CH_dom_sf"/>
</dbReference>
<dbReference type="InterPro" id="IPR051185">
    <property type="entry name" value="ASPM"/>
</dbReference>
<reference evidence="13 14" key="1">
    <citation type="journal article" date="2013" name="PLoS Genet.">
        <title>Distinctive expansion of potential virulence genes in the genome of the oomycete fish pathogen Saprolegnia parasitica.</title>
        <authorList>
            <person name="Jiang R.H."/>
            <person name="de Bruijn I."/>
            <person name="Haas B.J."/>
            <person name="Belmonte R."/>
            <person name="Lobach L."/>
            <person name="Christie J."/>
            <person name="van den Ackerveken G."/>
            <person name="Bottin A."/>
            <person name="Bulone V."/>
            <person name="Diaz-Moreno S.M."/>
            <person name="Dumas B."/>
            <person name="Fan L."/>
            <person name="Gaulin E."/>
            <person name="Govers F."/>
            <person name="Grenville-Briggs L.J."/>
            <person name="Horner N.R."/>
            <person name="Levin J.Z."/>
            <person name="Mammella M."/>
            <person name="Meijer H.J."/>
            <person name="Morris P."/>
            <person name="Nusbaum C."/>
            <person name="Oome S."/>
            <person name="Phillips A.J."/>
            <person name="van Rooyen D."/>
            <person name="Rzeszutek E."/>
            <person name="Saraiva M."/>
            <person name="Secombes C.J."/>
            <person name="Seidl M.F."/>
            <person name="Snel B."/>
            <person name="Stassen J.H."/>
            <person name="Sykes S."/>
            <person name="Tripathy S."/>
            <person name="van den Berg H."/>
            <person name="Vega-Arreguin J.C."/>
            <person name="Wawra S."/>
            <person name="Young S.K."/>
            <person name="Zeng Q."/>
            <person name="Dieguez-Uribeondo J."/>
            <person name="Russ C."/>
            <person name="Tyler B.M."/>
            <person name="van West P."/>
        </authorList>
    </citation>
    <scope>NUCLEOTIDE SEQUENCE [LARGE SCALE GENOMIC DNA]</scope>
    <source>
        <strain evidence="13 14">CBS 223.65</strain>
    </source>
</reference>
<dbReference type="GeneID" id="24133523"/>
<evidence type="ECO:0000256" key="3">
    <source>
        <dbReference type="ARBA" id="ARBA00022490"/>
    </source>
</evidence>
<dbReference type="Pfam" id="PF00612">
    <property type="entry name" value="IQ"/>
    <property type="match status" value="2"/>
</dbReference>
<dbReference type="InterPro" id="IPR001715">
    <property type="entry name" value="CH_dom"/>
</dbReference>
<evidence type="ECO:0000256" key="6">
    <source>
        <dbReference type="ARBA" id="ARBA00022737"/>
    </source>
</evidence>
<dbReference type="OMA" id="VCYLQSR"/>
<dbReference type="EMBL" id="KK583254">
    <property type="protein sequence ID" value="KDO23397.1"/>
    <property type="molecule type" value="Genomic_DNA"/>
</dbReference>
<dbReference type="GO" id="GO:0005737">
    <property type="term" value="C:cytoplasm"/>
    <property type="evidence" value="ECO:0007669"/>
    <property type="project" value="UniProtKB-SubCell"/>
</dbReference>
<dbReference type="STRING" id="695850.A0A067C9A2"/>
<dbReference type="PROSITE" id="PS50021">
    <property type="entry name" value="CH"/>
    <property type="match status" value="2"/>
</dbReference>
<keyword evidence="5" id="KW-0132">Cell division</keyword>
<keyword evidence="6" id="KW-0677">Repeat</keyword>
<dbReference type="RefSeq" id="XP_012205886.1">
    <property type="nucleotide sequence ID" value="XM_012350496.1"/>
</dbReference>
<dbReference type="GO" id="GO:0005634">
    <property type="term" value="C:nucleus"/>
    <property type="evidence" value="ECO:0007669"/>
    <property type="project" value="UniProtKB-SubCell"/>
</dbReference>
<dbReference type="Proteomes" id="UP000030745">
    <property type="component" value="Unassembled WGS sequence"/>
</dbReference>
<dbReference type="GO" id="GO:0000922">
    <property type="term" value="C:spindle pole"/>
    <property type="evidence" value="ECO:0007669"/>
    <property type="project" value="TreeGrafter"/>
</dbReference>
<dbReference type="KEGG" id="spar:SPRG_11489"/>
<dbReference type="InterPro" id="IPR031549">
    <property type="entry name" value="ASH"/>
</dbReference>
<evidence type="ECO:0000313" key="14">
    <source>
        <dbReference type="Proteomes" id="UP000030745"/>
    </source>
</evidence>
<feature type="domain" description="Calponin-homology (CH)" evidence="12">
    <location>
        <begin position="435"/>
        <end position="581"/>
    </location>
</feature>
<evidence type="ECO:0000313" key="13">
    <source>
        <dbReference type="EMBL" id="KDO23397.1"/>
    </source>
</evidence>
<keyword evidence="10" id="KW-0539">Nucleus</keyword>
<dbReference type="InterPro" id="IPR000048">
    <property type="entry name" value="IQ_motif_EF-hand-BS"/>
</dbReference>
<dbReference type="Gene3D" id="1.10.418.10">
    <property type="entry name" value="Calponin-like domain"/>
    <property type="match status" value="2"/>
</dbReference>
<dbReference type="Pfam" id="PF00307">
    <property type="entry name" value="CH"/>
    <property type="match status" value="2"/>
</dbReference>
<gene>
    <name evidence="13" type="ORF">SPRG_11489</name>
</gene>
<keyword evidence="3" id="KW-0963">Cytoplasm</keyword>
<evidence type="ECO:0000256" key="2">
    <source>
        <dbReference type="ARBA" id="ARBA00004496"/>
    </source>
</evidence>
<dbReference type="PANTHER" id="PTHR22706:SF1">
    <property type="entry name" value="ASSEMBLY FACTOR FOR SPINDLE MICROTUBULES"/>
    <property type="match status" value="1"/>
</dbReference>
<evidence type="ECO:0000256" key="7">
    <source>
        <dbReference type="ARBA" id="ARBA00022776"/>
    </source>
</evidence>
<comment type="subcellular location">
    <subcellularLocation>
        <location evidence="2">Cytoplasm</location>
    </subcellularLocation>
    <subcellularLocation>
        <location evidence="1">Nucleus</location>
    </subcellularLocation>
</comment>
<dbReference type="VEuPathDB" id="FungiDB:SPRG_11489"/>
<evidence type="ECO:0000256" key="11">
    <source>
        <dbReference type="ARBA" id="ARBA00023306"/>
    </source>
</evidence>
<evidence type="ECO:0000256" key="8">
    <source>
        <dbReference type="ARBA" id="ARBA00022860"/>
    </source>
</evidence>
<dbReference type="PANTHER" id="PTHR22706">
    <property type="entry name" value="ASSEMBLY FACTOR FOR SPINDLE MICROTUBULES"/>
    <property type="match status" value="1"/>
</dbReference>
<evidence type="ECO:0000256" key="9">
    <source>
        <dbReference type="ARBA" id="ARBA00023054"/>
    </source>
</evidence>
<proteinExistence type="predicted"/>
<keyword evidence="7" id="KW-0498">Mitosis</keyword>
<name>A0A067C9A2_SAPPC</name>
<protein>
    <recommendedName>
        <fullName evidence="12">Calponin-homology (CH) domain-containing protein</fullName>
    </recommendedName>
</protein>